<dbReference type="Pfam" id="PF13921">
    <property type="entry name" value="Myb_DNA-bind_6"/>
    <property type="match status" value="1"/>
</dbReference>
<feature type="domain" description="Myb-like" evidence="2">
    <location>
        <begin position="2"/>
        <end position="53"/>
    </location>
</feature>
<dbReference type="Gene3D" id="1.10.10.60">
    <property type="entry name" value="Homeodomain-like"/>
    <property type="match status" value="2"/>
</dbReference>
<proteinExistence type="predicted"/>
<feature type="compositionally biased region" description="Basic and acidic residues" evidence="1">
    <location>
        <begin position="122"/>
        <end position="133"/>
    </location>
</feature>
<evidence type="ECO:0000259" key="2">
    <source>
        <dbReference type="PROSITE" id="PS50090"/>
    </source>
</evidence>
<dbReference type="PANTHER" id="PTHR45614:SF69">
    <property type="entry name" value="CHROMOSOME UNDETERMINED SCAFFOLD_38, WHOLE GENOME SHOTGUN SEQUENCE"/>
    <property type="match status" value="1"/>
</dbReference>
<dbReference type="InterPro" id="IPR017930">
    <property type="entry name" value="Myb_dom"/>
</dbReference>
<dbReference type="InterPro" id="IPR001005">
    <property type="entry name" value="SANT/Myb"/>
</dbReference>
<dbReference type="EMBL" id="JAPFFF010000012">
    <property type="protein sequence ID" value="KAK8876381.1"/>
    <property type="molecule type" value="Genomic_DNA"/>
</dbReference>
<dbReference type="PROSITE" id="PS50090">
    <property type="entry name" value="MYB_LIKE"/>
    <property type="match status" value="2"/>
</dbReference>
<keyword evidence="5" id="KW-1185">Reference proteome</keyword>
<dbReference type="PANTHER" id="PTHR45614">
    <property type="entry name" value="MYB PROTEIN-RELATED"/>
    <property type="match status" value="1"/>
</dbReference>
<evidence type="ECO:0008006" key="6">
    <source>
        <dbReference type="Google" id="ProtNLM"/>
    </source>
</evidence>
<gene>
    <name evidence="4" type="ORF">M9Y10_006584</name>
</gene>
<evidence type="ECO:0000259" key="3">
    <source>
        <dbReference type="PROSITE" id="PS51294"/>
    </source>
</evidence>
<dbReference type="Proteomes" id="UP001470230">
    <property type="component" value="Unassembled WGS sequence"/>
</dbReference>
<sequence>MNGGRMRMKFTEIDDIKLIKIVKEQQQVEWKKVSLLMGKYTPRQCRDRYNNYLSPNVQNKKWSKEEEQLLLEKYSVFGPKWSFLSQFFQNRAAVNIKNHYTKLSMKSLLKEESSSTTSNDSNDSKHQNNNYETKHIDKTKYDADIAEYFSQLESSDDFLDYSFESICNELFII</sequence>
<evidence type="ECO:0000313" key="4">
    <source>
        <dbReference type="EMBL" id="KAK8876381.1"/>
    </source>
</evidence>
<feature type="domain" description="HTH myb-type" evidence="3">
    <location>
        <begin position="54"/>
        <end position="108"/>
    </location>
</feature>
<dbReference type="SMART" id="SM00717">
    <property type="entry name" value="SANT"/>
    <property type="match status" value="2"/>
</dbReference>
<dbReference type="PROSITE" id="PS51294">
    <property type="entry name" value="HTH_MYB"/>
    <property type="match status" value="1"/>
</dbReference>
<name>A0ABR2JF29_9EUKA</name>
<dbReference type="SUPFAM" id="SSF46689">
    <property type="entry name" value="Homeodomain-like"/>
    <property type="match status" value="1"/>
</dbReference>
<organism evidence="4 5">
    <name type="scientific">Tritrichomonas musculus</name>
    <dbReference type="NCBI Taxonomy" id="1915356"/>
    <lineage>
        <taxon>Eukaryota</taxon>
        <taxon>Metamonada</taxon>
        <taxon>Parabasalia</taxon>
        <taxon>Tritrichomonadida</taxon>
        <taxon>Tritrichomonadidae</taxon>
        <taxon>Tritrichomonas</taxon>
    </lineage>
</organism>
<dbReference type="InterPro" id="IPR009057">
    <property type="entry name" value="Homeodomain-like_sf"/>
</dbReference>
<feature type="region of interest" description="Disordered" evidence="1">
    <location>
        <begin position="111"/>
        <end position="133"/>
    </location>
</feature>
<dbReference type="CDD" id="cd00167">
    <property type="entry name" value="SANT"/>
    <property type="match status" value="2"/>
</dbReference>
<dbReference type="InterPro" id="IPR050560">
    <property type="entry name" value="MYB_TF"/>
</dbReference>
<comment type="caution">
    <text evidence="4">The sequence shown here is derived from an EMBL/GenBank/DDBJ whole genome shotgun (WGS) entry which is preliminary data.</text>
</comment>
<evidence type="ECO:0000256" key="1">
    <source>
        <dbReference type="SAM" id="MobiDB-lite"/>
    </source>
</evidence>
<reference evidence="4 5" key="1">
    <citation type="submission" date="2024-04" db="EMBL/GenBank/DDBJ databases">
        <title>Tritrichomonas musculus Genome.</title>
        <authorList>
            <person name="Alves-Ferreira E."/>
            <person name="Grigg M."/>
            <person name="Lorenzi H."/>
            <person name="Galac M."/>
        </authorList>
    </citation>
    <scope>NUCLEOTIDE SEQUENCE [LARGE SCALE GENOMIC DNA]</scope>
    <source>
        <strain evidence="4 5">EAF2021</strain>
    </source>
</reference>
<protein>
    <recommendedName>
        <fullName evidence="6">Myb-like DNA-binding domain containing protein</fullName>
    </recommendedName>
</protein>
<accession>A0ABR2JF29</accession>
<evidence type="ECO:0000313" key="5">
    <source>
        <dbReference type="Proteomes" id="UP001470230"/>
    </source>
</evidence>
<feature type="domain" description="Myb-like" evidence="2">
    <location>
        <begin position="54"/>
        <end position="104"/>
    </location>
</feature>